<sequence>MPSSDPYDLERFVAAQDTVIDRVRAELRQGRKTSHWMWFVFPQVAGLGSSPTARAYALSGLDEARAYLAHPVLGPRLQECAELVAAVQGRTAAEIFGYPDDLKLRSSMTLFARAADGTSVFAEVLERYFDGEPDPRTVDLLR</sequence>
<dbReference type="SUPFAM" id="SSF140736">
    <property type="entry name" value="Rv1873-like"/>
    <property type="match status" value="1"/>
</dbReference>
<reference evidence="2" key="1">
    <citation type="submission" date="2023-07" db="EMBL/GenBank/DDBJ databases">
        <title>30 novel species of actinomycetes from the DSMZ collection.</title>
        <authorList>
            <person name="Nouioui I."/>
        </authorList>
    </citation>
    <scope>NUCLEOTIDE SEQUENCE [LARGE SCALE GENOMIC DNA]</scope>
    <source>
        <strain evidence="2">DSM 45834</strain>
    </source>
</reference>
<keyword evidence="2" id="KW-1185">Reference proteome</keyword>
<dbReference type="RefSeq" id="WP_311555322.1">
    <property type="nucleotide sequence ID" value="NZ_JAVREJ010000003.1"/>
</dbReference>
<gene>
    <name evidence="1" type="ORF">RM445_07245</name>
</gene>
<dbReference type="PIRSF" id="PIRSF008546">
    <property type="entry name" value="UCP008546"/>
    <property type="match status" value="1"/>
</dbReference>
<protein>
    <submittedName>
        <fullName evidence="1">DUF1810 domain-containing protein</fullName>
    </submittedName>
</protein>
<evidence type="ECO:0000313" key="2">
    <source>
        <dbReference type="Proteomes" id="UP001183202"/>
    </source>
</evidence>
<comment type="caution">
    <text evidence="1">The sequence shown here is derived from an EMBL/GenBank/DDBJ whole genome shotgun (WGS) entry which is preliminary data.</text>
</comment>
<dbReference type="Gene3D" id="1.25.40.380">
    <property type="entry name" value="Protein of unknown function DUF1810"/>
    <property type="match status" value="1"/>
</dbReference>
<accession>A0ABU2N5Y0</accession>
<evidence type="ECO:0000313" key="1">
    <source>
        <dbReference type="EMBL" id="MDT0349320.1"/>
    </source>
</evidence>
<dbReference type="InterPro" id="IPR036287">
    <property type="entry name" value="Rv1873-like_sf"/>
</dbReference>
<dbReference type="EMBL" id="JAVREJ010000003">
    <property type="protein sequence ID" value="MDT0349320.1"/>
    <property type="molecule type" value="Genomic_DNA"/>
</dbReference>
<name>A0ABU2N5Y0_9PSEU</name>
<dbReference type="Pfam" id="PF08837">
    <property type="entry name" value="DUF1810"/>
    <property type="match status" value="1"/>
</dbReference>
<organism evidence="1 2">
    <name type="scientific">Pseudonocardia charpentierae</name>
    <dbReference type="NCBI Taxonomy" id="3075545"/>
    <lineage>
        <taxon>Bacteria</taxon>
        <taxon>Bacillati</taxon>
        <taxon>Actinomycetota</taxon>
        <taxon>Actinomycetes</taxon>
        <taxon>Pseudonocardiales</taxon>
        <taxon>Pseudonocardiaceae</taxon>
        <taxon>Pseudonocardia</taxon>
    </lineage>
</organism>
<dbReference type="InterPro" id="IPR014937">
    <property type="entry name" value="DUF1810"/>
</dbReference>
<dbReference type="Proteomes" id="UP001183202">
    <property type="component" value="Unassembled WGS sequence"/>
</dbReference>
<proteinExistence type="predicted"/>